<proteinExistence type="predicted"/>
<reference evidence="4" key="2">
    <citation type="submission" date="2009-11" db="EMBL/GenBank/DDBJ databases">
        <title>The Genome Sequence of Allomyces macrogynus strain ATCC 38327.</title>
        <authorList>
            <consortium name="The Broad Institute Genome Sequencing Platform"/>
            <person name="Russ C."/>
            <person name="Cuomo C."/>
            <person name="Shea T."/>
            <person name="Young S.K."/>
            <person name="Zeng Q."/>
            <person name="Koehrsen M."/>
            <person name="Haas B."/>
            <person name="Borodovsky M."/>
            <person name="Guigo R."/>
            <person name="Alvarado L."/>
            <person name="Berlin A."/>
            <person name="Borenstein D."/>
            <person name="Chen Z."/>
            <person name="Engels R."/>
            <person name="Freedman E."/>
            <person name="Gellesch M."/>
            <person name="Goldberg J."/>
            <person name="Griggs A."/>
            <person name="Gujja S."/>
            <person name="Heiman D."/>
            <person name="Hepburn T."/>
            <person name="Howarth C."/>
            <person name="Jen D."/>
            <person name="Larson L."/>
            <person name="Lewis B."/>
            <person name="Mehta T."/>
            <person name="Park D."/>
            <person name="Pearson M."/>
            <person name="Roberts A."/>
            <person name="Saif S."/>
            <person name="Shenoy N."/>
            <person name="Sisk P."/>
            <person name="Stolte C."/>
            <person name="Sykes S."/>
            <person name="Walk T."/>
            <person name="White J."/>
            <person name="Yandava C."/>
            <person name="Burger G."/>
            <person name="Gray M.W."/>
            <person name="Holland P.W.H."/>
            <person name="King N."/>
            <person name="Lang F.B.F."/>
            <person name="Roger A.J."/>
            <person name="Ruiz-Trillo I."/>
            <person name="Lander E."/>
            <person name="Nusbaum C."/>
        </authorList>
    </citation>
    <scope>NUCLEOTIDE SEQUENCE [LARGE SCALE GENOMIC DNA]</scope>
    <source>
        <strain evidence="4">ATCC 38327</strain>
    </source>
</reference>
<evidence type="ECO:0000313" key="3">
    <source>
        <dbReference type="EMBL" id="KNE70391.1"/>
    </source>
</evidence>
<protein>
    <recommendedName>
        <fullName evidence="2">CAP N-terminal domain-containing protein</fullName>
    </recommendedName>
</protein>
<dbReference type="InterPro" id="IPR013992">
    <property type="entry name" value="Adenylate_cyclase-assoc_CAP_N"/>
</dbReference>
<dbReference type="InterPro" id="IPR036222">
    <property type="entry name" value="CAP_N_sf"/>
</dbReference>
<dbReference type="Proteomes" id="UP000054350">
    <property type="component" value="Unassembled WGS sequence"/>
</dbReference>
<dbReference type="GO" id="GO:0019933">
    <property type="term" value="P:cAMP-mediated signaling"/>
    <property type="evidence" value="ECO:0007669"/>
    <property type="project" value="TreeGrafter"/>
</dbReference>
<feature type="region of interest" description="Disordered" evidence="1">
    <location>
        <begin position="30"/>
        <end position="67"/>
    </location>
</feature>
<dbReference type="Gene3D" id="1.25.40.330">
    <property type="entry name" value="Adenylate cyclase-associated CAP, N-terminal domain"/>
    <property type="match status" value="1"/>
</dbReference>
<feature type="compositionally biased region" description="Low complexity" evidence="1">
    <location>
        <begin position="30"/>
        <end position="61"/>
    </location>
</feature>
<dbReference type="eggNOG" id="KOG2675">
    <property type="taxonomic scope" value="Eukaryota"/>
</dbReference>
<reference evidence="3 4" key="1">
    <citation type="submission" date="2009-11" db="EMBL/GenBank/DDBJ databases">
        <title>Annotation of Allomyces macrogynus ATCC 38327.</title>
        <authorList>
            <consortium name="The Broad Institute Genome Sequencing Platform"/>
            <person name="Russ C."/>
            <person name="Cuomo C."/>
            <person name="Burger G."/>
            <person name="Gray M.W."/>
            <person name="Holland P.W.H."/>
            <person name="King N."/>
            <person name="Lang F.B.F."/>
            <person name="Roger A.J."/>
            <person name="Ruiz-Trillo I."/>
            <person name="Young S.K."/>
            <person name="Zeng Q."/>
            <person name="Gargeya S."/>
            <person name="Fitzgerald M."/>
            <person name="Haas B."/>
            <person name="Abouelleil A."/>
            <person name="Alvarado L."/>
            <person name="Arachchi H.M."/>
            <person name="Berlin A."/>
            <person name="Chapman S.B."/>
            <person name="Gearin G."/>
            <person name="Goldberg J."/>
            <person name="Griggs A."/>
            <person name="Gujja S."/>
            <person name="Hansen M."/>
            <person name="Heiman D."/>
            <person name="Howarth C."/>
            <person name="Larimer J."/>
            <person name="Lui A."/>
            <person name="MacDonald P.J.P."/>
            <person name="McCowen C."/>
            <person name="Montmayeur A."/>
            <person name="Murphy C."/>
            <person name="Neiman D."/>
            <person name="Pearson M."/>
            <person name="Priest M."/>
            <person name="Roberts A."/>
            <person name="Saif S."/>
            <person name="Shea T."/>
            <person name="Sisk P."/>
            <person name="Stolte C."/>
            <person name="Sykes S."/>
            <person name="Wortman J."/>
            <person name="Nusbaum C."/>
            <person name="Birren B."/>
        </authorList>
    </citation>
    <scope>NUCLEOTIDE SEQUENCE [LARGE SCALE GENOMIC DNA]</scope>
    <source>
        <strain evidence="3 4">ATCC 38327</strain>
    </source>
</reference>
<dbReference type="SUPFAM" id="SSF101278">
    <property type="entry name" value="N-terminal domain of adenylylcyclase associated protein, CAP"/>
    <property type="match status" value="1"/>
</dbReference>
<dbReference type="EMBL" id="GG745365">
    <property type="protein sequence ID" value="KNE70391.1"/>
    <property type="molecule type" value="Genomic_DNA"/>
</dbReference>
<sequence length="185" mass="19134">MAAPNAGSPPELTDLIKRLEAATSKLEQFARSAAAAPPPVAAAAPATVTSRELPTAAAAPEVPEEPRAVTAFDEEILQSASLAEFMDKSTKIGGAVKDQADRIDAGLKATRTLILVASRAAKPASWPTSADSQLAIKTLRECIEQTVSIKEKARSSPLFANLSAIADGVPALGWVVVAPKPGPFI</sequence>
<keyword evidence="4" id="KW-1185">Reference proteome</keyword>
<dbReference type="GO" id="GO:0003779">
    <property type="term" value="F:actin binding"/>
    <property type="evidence" value="ECO:0007669"/>
    <property type="project" value="InterPro"/>
</dbReference>
<dbReference type="OMA" id="WIRIEIR"/>
<dbReference type="OrthoDB" id="77251at2759"/>
<evidence type="ECO:0000259" key="2">
    <source>
        <dbReference type="Pfam" id="PF21938"/>
    </source>
</evidence>
<dbReference type="PANTHER" id="PTHR10652">
    <property type="entry name" value="ADENYLYL CYCLASE-ASSOCIATED PROTEIN"/>
    <property type="match status" value="1"/>
</dbReference>
<dbReference type="AlphaFoldDB" id="A0A0L0T6R3"/>
<evidence type="ECO:0000313" key="4">
    <source>
        <dbReference type="Proteomes" id="UP000054350"/>
    </source>
</evidence>
<evidence type="ECO:0000256" key="1">
    <source>
        <dbReference type="SAM" id="MobiDB-lite"/>
    </source>
</evidence>
<dbReference type="Pfam" id="PF21938">
    <property type="entry name" value="CAP_N"/>
    <property type="match status" value="1"/>
</dbReference>
<dbReference type="VEuPathDB" id="FungiDB:AMAG_20099"/>
<dbReference type="STRING" id="578462.A0A0L0T6R3"/>
<dbReference type="GO" id="GO:0007015">
    <property type="term" value="P:actin filament organization"/>
    <property type="evidence" value="ECO:0007669"/>
    <property type="project" value="TreeGrafter"/>
</dbReference>
<dbReference type="PANTHER" id="PTHR10652:SF0">
    <property type="entry name" value="ADENYLYL CYCLASE-ASSOCIATED PROTEIN"/>
    <property type="match status" value="1"/>
</dbReference>
<name>A0A0L0T6R3_ALLM3</name>
<dbReference type="GO" id="GO:0005737">
    <property type="term" value="C:cytoplasm"/>
    <property type="evidence" value="ECO:0007669"/>
    <property type="project" value="TreeGrafter"/>
</dbReference>
<dbReference type="GO" id="GO:0008179">
    <property type="term" value="F:adenylate cyclase binding"/>
    <property type="evidence" value="ECO:0007669"/>
    <property type="project" value="TreeGrafter"/>
</dbReference>
<gene>
    <name evidence="3" type="ORF">AMAG_20099</name>
</gene>
<organism evidence="3 4">
    <name type="scientific">Allomyces macrogynus (strain ATCC 38327)</name>
    <name type="common">Allomyces javanicus var. macrogynus</name>
    <dbReference type="NCBI Taxonomy" id="578462"/>
    <lineage>
        <taxon>Eukaryota</taxon>
        <taxon>Fungi</taxon>
        <taxon>Fungi incertae sedis</taxon>
        <taxon>Blastocladiomycota</taxon>
        <taxon>Blastocladiomycetes</taxon>
        <taxon>Blastocladiales</taxon>
        <taxon>Blastocladiaceae</taxon>
        <taxon>Allomyces</taxon>
    </lineage>
</organism>
<dbReference type="InterPro" id="IPR001837">
    <property type="entry name" value="Adenylate_cyclase-assoc_CAP"/>
</dbReference>
<dbReference type="InterPro" id="IPR053950">
    <property type="entry name" value="CAP_N"/>
</dbReference>
<feature type="domain" description="CAP N-terminal" evidence="2">
    <location>
        <begin position="79"/>
        <end position="185"/>
    </location>
</feature>
<dbReference type="Pfam" id="PF01213">
    <property type="entry name" value="CAP_N-CM"/>
    <property type="match status" value="1"/>
</dbReference>
<accession>A0A0L0T6R3</accession>